<dbReference type="InterPro" id="IPR045121">
    <property type="entry name" value="CoAse"/>
</dbReference>
<sequence>MTPDATPLGRDLKPDSPGENTELLPERAPLWMRQLVGDVRAGAMNEPLRRALTPDTGIDRTRQASVLMLFAGAETSAELPNDAAVLLTHRSPRLRSHSGQMAFPGGRRDPTDRNAVDCALREAWEETGLDRHNVTPLAQLPEVHIRATGYPVHPILGHWHTPSPVGVVDPGEADAVASVPLAELLAPENRLTVARSGWSGPAFRLNGYIIWGFTGGLLDAIIRQAGWEREWERHRHYDLVDTLAASRNNEAIREPLPERKPRT</sequence>
<dbReference type="InterPro" id="IPR015797">
    <property type="entry name" value="NUDIX_hydrolase-like_dom_sf"/>
</dbReference>
<organism evidence="10 11">
    <name type="scientific">Corynebacterium gerontici</name>
    <dbReference type="NCBI Taxonomy" id="2079234"/>
    <lineage>
        <taxon>Bacteria</taxon>
        <taxon>Bacillati</taxon>
        <taxon>Actinomycetota</taxon>
        <taxon>Actinomycetes</taxon>
        <taxon>Mycobacteriales</taxon>
        <taxon>Corynebacteriaceae</taxon>
        <taxon>Corynebacterium</taxon>
    </lineage>
</organism>
<evidence type="ECO:0000256" key="4">
    <source>
        <dbReference type="ARBA" id="ARBA00022723"/>
    </source>
</evidence>
<dbReference type="InterPro" id="IPR000086">
    <property type="entry name" value="NUDIX_hydrolase_dom"/>
</dbReference>
<dbReference type="SUPFAM" id="SSF55811">
    <property type="entry name" value="Nudix"/>
    <property type="match status" value="1"/>
</dbReference>
<dbReference type="OrthoDB" id="9802805at2"/>
<comment type="cofactor">
    <cofactor evidence="1">
        <name>Mn(2+)</name>
        <dbReference type="ChEBI" id="CHEBI:29035"/>
    </cofactor>
</comment>
<dbReference type="PROSITE" id="PS51462">
    <property type="entry name" value="NUDIX"/>
    <property type="match status" value="1"/>
</dbReference>
<accession>A0A3G6J2N9</accession>
<evidence type="ECO:0000256" key="6">
    <source>
        <dbReference type="ARBA" id="ARBA00022842"/>
    </source>
</evidence>
<feature type="domain" description="Nudix hydrolase" evidence="9">
    <location>
        <begin position="60"/>
        <end position="205"/>
    </location>
</feature>
<dbReference type="KEGG" id="cgk:CGERO_10005"/>
<comment type="cofactor">
    <cofactor evidence="2">
        <name>Mg(2+)</name>
        <dbReference type="ChEBI" id="CHEBI:18420"/>
    </cofactor>
</comment>
<evidence type="ECO:0000256" key="8">
    <source>
        <dbReference type="SAM" id="MobiDB-lite"/>
    </source>
</evidence>
<feature type="region of interest" description="Disordered" evidence="8">
    <location>
        <begin position="1"/>
        <end position="24"/>
    </location>
</feature>
<evidence type="ECO:0000313" key="10">
    <source>
        <dbReference type="EMBL" id="AZA12287.1"/>
    </source>
</evidence>
<evidence type="ECO:0000313" key="11">
    <source>
        <dbReference type="Proteomes" id="UP000271587"/>
    </source>
</evidence>
<comment type="similarity">
    <text evidence="3">Belongs to the Nudix hydrolase family. PCD1 subfamily.</text>
</comment>
<dbReference type="AlphaFoldDB" id="A0A3G6J2N9"/>
<gene>
    <name evidence="10" type="ORF">CGERO_10005</name>
</gene>
<name>A0A3G6J2N9_9CORY</name>
<reference evidence="10 11" key="1">
    <citation type="submission" date="2018-11" db="EMBL/GenBank/DDBJ databases">
        <authorList>
            <person name="Kleinhagauer T."/>
            <person name="Glaeser S.P."/>
            <person name="Spergser J."/>
            <person name="Ruckert C."/>
            <person name="Kaempfer P."/>
            <person name="Busse H.-J."/>
        </authorList>
    </citation>
    <scope>NUCLEOTIDE SEQUENCE [LARGE SCALE GENOMIC DNA]</scope>
    <source>
        <strain evidence="10 11">W8</strain>
    </source>
</reference>
<evidence type="ECO:0000256" key="7">
    <source>
        <dbReference type="ARBA" id="ARBA00023211"/>
    </source>
</evidence>
<dbReference type="PANTHER" id="PTHR12992:SF11">
    <property type="entry name" value="MITOCHONDRIAL COENZYME A DIPHOSPHATASE NUDT8"/>
    <property type="match status" value="1"/>
</dbReference>
<dbReference type="Pfam" id="PF00293">
    <property type="entry name" value="NUDIX"/>
    <property type="match status" value="1"/>
</dbReference>
<dbReference type="GO" id="GO:0030145">
    <property type="term" value="F:manganese ion binding"/>
    <property type="evidence" value="ECO:0007669"/>
    <property type="project" value="InterPro"/>
</dbReference>
<proteinExistence type="inferred from homology"/>
<dbReference type="GO" id="GO:0010945">
    <property type="term" value="F:coenzyme A diphosphatase activity"/>
    <property type="evidence" value="ECO:0007669"/>
    <property type="project" value="InterPro"/>
</dbReference>
<keyword evidence="7" id="KW-0464">Manganese</keyword>
<evidence type="ECO:0000259" key="9">
    <source>
        <dbReference type="PROSITE" id="PS51462"/>
    </source>
</evidence>
<evidence type="ECO:0000256" key="5">
    <source>
        <dbReference type="ARBA" id="ARBA00022801"/>
    </source>
</evidence>
<evidence type="ECO:0000256" key="2">
    <source>
        <dbReference type="ARBA" id="ARBA00001946"/>
    </source>
</evidence>
<evidence type="ECO:0000256" key="1">
    <source>
        <dbReference type="ARBA" id="ARBA00001936"/>
    </source>
</evidence>
<dbReference type="PANTHER" id="PTHR12992">
    <property type="entry name" value="NUDIX HYDROLASE"/>
    <property type="match status" value="1"/>
</dbReference>
<keyword evidence="5 10" id="KW-0378">Hydrolase</keyword>
<keyword evidence="4" id="KW-0479">Metal-binding</keyword>
<protein>
    <submittedName>
        <fullName evidence="10">Putative NUDIX hydrolase</fullName>
    </submittedName>
</protein>
<dbReference type="CDD" id="cd03426">
    <property type="entry name" value="NUDIX_CoAse_Nudt7"/>
    <property type="match status" value="1"/>
</dbReference>
<evidence type="ECO:0000256" key="3">
    <source>
        <dbReference type="ARBA" id="ARBA00006506"/>
    </source>
</evidence>
<dbReference type="GO" id="GO:0000287">
    <property type="term" value="F:magnesium ion binding"/>
    <property type="evidence" value="ECO:0007669"/>
    <property type="project" value="InterPro"/>
</dbReference>
<dbReference type="InterPro" id="IPR000059">
    <property type="entry name" value="NUDIX_hydrolase_NudL_CS"/>
</dbReference>
<keyword evidence="11" id="KW-1185">Reference proteome</keyword>
<dbReference type="Gene3D" id="3.90.79.10">
    <property type="entry name" value="Nucleoside Triphosphate Pyrophosphohydrolase"/>
    <property type="match status" value="1"/>
</dbReference>
<dbReference type="RefSeq" id="WP_123935520.1">
    <property type="nucleotide sequence ID" value="NZ_CP033897.1"/>
</dbReference>
<dbReference type="GO" id="GO:0009132">
    <property type="term" value="P:nucleoside diphosphate metabolic process"/>
    <property type="evidence" value="ECO:0007669"/>
    <property type="project" value="InterPro"/>
</dbReference>
<dbReference type="EMBL" id="CP033897">
    <property type="protein sequence ID" value="AZA12287.1"/>
    <property type="molecule type" value="Genomic_DNA"/>
</dbReference>
<dbReference type="Proteomes" id="UP000271587">
    <property type="component" value="Chromosome"/>
</dbReference>
<dbReference type="PROSITE" id="PS01293">
    <property type="entry name" value="NUDIX_COA"/>
    <property type="match status" value="1"/>
</dbReference>
<keyword evidence="6" id="KW-0460">Magnesium</keyword>